<reference evidence="1 2" key="1">
    <citation type="submission" date="2024-09" db="EMBL/GenBank/DDBJ databases">
        <title>Rethinking Asexuality: The Enigmatic Case of Functional Sexual Genes in Lepraria (Stereocaulaceae).</title>
        <authorList>
            <person name="Doellman M."/>
            <person name="Sun Y."/>
            <person name="Barcenas-Pena A."/>
            <person name="Lumbsch H.T."/>
            <person name="Grewe F."/>
        </authorList>
    </citation>
    <scope>NUCLEOTIDE SEQUENCE [LARGE SCALE GENOMIC DNA]</scope>
    <source>
        <strain evidence="1 2">Mercado 3170</strain>
    </source>
</reference>
<accession>A0ABR4A8F8</accession>
<evidence type="ECO:0000313" key="1">
    <source>
        <dbReference type="EMBL" id="KAL2041385.1"/>
    </source>
</evidence>
<dbReference type="EMBL" id="JBEFKJ010000017">
    <property type="protein sequence ID" value="KAL2041385.1"/>
    <property type="molecule type" value="Genomic_DNA"/>
</dbReference>
<gene>
    <name evidence="1" type="ORF">N7G274_005767</name>
</gene>
<keyword evidence="2" id="KW-1185">Reference proteome</keyword>
<proteinExistence type="predicted"/>
<organism evidence="1 2">
    <name type="scientific">Stereocaulon virgatum</name>
    <dbReference type="NCBI Taxonomy" id="373712"/>
    <lineage>
        <taxon>Eukaryota</taxon>
        <taxon>Fungi</taxon>
        <taxon>Dikarya</taxon>
        <taxon>Ascomycota</taxon>
        <taxon>Pezizomycotina</taxon>
        <taxon>Lecanoromycetes</taxon>
        <taxon>OSLEUM clade</taxon>
        <taxon>Lecanoromycetidae</taxon>
        <taxon>Lecanorales</taxon>
        <taxon>Lecanorineae</taxon>
        <taxon>Stereocaulaceae</taxon>
        <taxon>Stereocaulon</taxon>
    </lineage>
</organism>
<protein>
    <submittedName>
        <fullName evidence="1">Uncharacterized protein</fullName>
    </submittedName>
</protein>
<comment type="caution">
    <text evidence="1">The sequence shown here is derived from an EMBL/GenBank/DDBJ whole genome shotgun (WGS) entry which is preliminary data.</text>
</comment>
<sequence>MMYVIVRVYDTAGRLEPDLKSLFSNVGCQSAVTLVLCIVHLATVHVRTRRADESLAIMVQTHSNRLCSDPKNTIYALLNVSLPIALEINHERPVDELYTTATEAMINFEENLKIISTSVGSMRQKTSLAYRISVCRLEFRILKVYCNQWRSTRIPMNTTGNASVLGGNLRPSRDVLSTGDSRNLAVDGGFYGEIEDADSTVRAGSHALVYSVAVAIGTLRPEVLVSILPRSVISPEKLTTDGEVLRFLAMDVYRNPRTGFDERMENDAETRRSFLSDSGVKDPSRKLLYCLEASLREESICTTTTRHMASRLWKFQTR</sequence>
<evidence type="ECO:0000313" key="2">
    <source>
        <dbReference type="Proteomes" id="UP001590950"/>
    </source>
</evidence>
<dbReference type="Proteomes" id="UP001590950">
    <property type="component" value="Unassembled WGS sequence"/>
</dbReference>
<name>A0ABR4A8F8_9LECA</name>